<evidence type="ECO:0000313" key="1">
    <source>
        <dbReference type="EMBL" id="GJE61381.1"/>
    </source>
</evidence>
<organism evidence="1 2">
    <name type="scientific">Methylobacterium trifolii</name>
    <dbReference type="NCBI Taxonomy" id="1003092"/>
    <lineage>
        <taxon>Bacteria</taxon>
        <taxon>Pseudomonadati</taxon>
        <taxon>Pseudomonadota</taxon>
        <taxon>Alphaproteobacteria</taxon>
        <taxon>Hyphomicrobiales</taxon>
        <taxon>Methylobacteriaceae</taxon>
        <taxon>Methylobacterium</taxon>
    </lineage>
</organism>
<reference evidence="1" key="1">
    <citation type="journal article" date="2021" name="Front. Microbiol.">
        <title>Comprehensive Comparative Genomics and Phenotyping of Methylobacterium Species.</title>
        <authorList>
            <person name="Alessa O."/>
            <person name="Ogura Y."/>
            <person name="Fujitani Y."/>
            <person name="Takami H."/>
            <person name="Hayashi T."/>
            <person name="Sahin N."/>
            <person name="Tani A."/>
        </authorList>
    </citation>
    <scope>NUCLEOTIDE SEQUENCE</scope>
    <source>
        <strain evidence="1">DSM 23632</strain>
    </source>
</reference>
<evidence type="ECO:0000313" key="2">
    <source>
        <dbReference type="Proteomes" id="UP001055057"/>
    </source>
</evidence>
<protein>
    <recommendedName>
        <fullName evidence="3">DUF1127 domain-containing protein</fullName>
    </recommendedName>
</protein>
<reference evidence="1" key="2">
    <citation type="submission" date="2021-08" db="EMBL/GenBank/DDBJ databases">
        <authorList>
            <person name="Tani A."/>
            <person name="Ola A."/>
            <person name="Ogura Y."/>
            <person name="Katsura K."/>
            <person name="Hayashi T."/>
        </authorList>
    </citation>
    <scope>NUCLEOTIDE SEQUENCE</scope>
    <source>
        <strain evidence="1">DSM 23632</strain>
    </source>
</reference>
<sequence>MIPLVPTSAQSVASFDDQGPLLRLLRDILRSWIAHHQRMADLGISAADA</sequence>
<comment type="caution">
    <text evidence="1">The sequence shown here is derived from an EMBL/GenBank/DDBJ whole genome shotgun (WGS) entry which is preliminary data.</text>
</comment>
<dbReference type="EMBL" id="BPRB01000208">
    <property type="protein sequence ID" value="GJE61381.1"/>
    <property type="molecule type" value="Genomic_DNA"/>
</dbReference>
<dbReference type="RefSeq" id="WP_238183945.1">
    <property type="nucleotide sequence ID" value="NZ_BPRB01000208.1"/>
</dbReference>
<accession>A0ABQ4U1P7</accession>
<dbReference type="Proteomes" id="UP001055057">
    <property type="component" value="Unassembled WGS sequence"/>
</dbReference>
<keyword evidence="2" id="KW-1185">Reference proteome</keyword>
<proteinExistence type="predicted"/>
<gene>
    <name evidence="1" type="ORF">MPOCJGCO_3503</name>
</gene>
<evidence type="ECO:0008006" key="3">
    <source>
        <dbReference type="Google" id="ProtNLM"/>
    </source>
</evidence>
<name>A0ABQ4U1P7_9HYPH</name>